<dbReference type="Pfam" id="PF22810">
    <property type="entry name" value="LPMO_AA14"/>
    <property type="match status" value="1"/>
</dbReference>
<organism evidence="14 15">
    <name type="scientific">Leucosporidium creatinivorum</name>
    <dbReference type="NCBI Taxonomy" id="106004"/>
    <lineage>
        <taxon>Eukaryota</taxon>
        <taxon>Fungi</taxon>
        <taxon>Dikarya</taxon>
        <taxon>Basidiomycota</taxon>
        <taxon>Pucciniomycotina</taxon>
        <taxon>Microbotryomycetes</taxon>
        <taxon>Leucosporidiales</taxon>
        <taxon>Leucosporidium</taxon>
    </lineage>
</organism>
<dbReference type="EMBL" id="MCGR01000011">
    <property type="protein sequence ID" value="ORY88298.1"/>
    <property type="molecule type" value="Genomic_DNA"/>
</dbReference>
<sequence length="429" mass="45412">MASLVNLALVVASVTPAVMGHMSMFTTSMYGVGPAPGFAYEYWDPVVPLGPGWMQQDEWWFRGPESRKLKPKEGEVTELPAGGSIMIEHACHVAWTQYGSSTTEVGSNLDACPGNSGAYHSGDPNSGVVDMNLLSGCALAIADVDDIEKVTMDNLAIFSVNQKCVSQKQINYEIPAAMPACTGEKCICGWFWLANNGTANFYMTAFDCKVTGATSTAKIAAPVDPTWCDPAELAAGTCKTVAGAKRPLYAYNYPTNIVWKGNYDRPGYHSNWSFQDGAQNDIFEVDETAAAISSSAAAASQSAASASSASVASALQASMAAQLASRSAQGHVPQATTTAAATTTTPTVAAASTDALGQVWHIVTQAANVKATAKSRKSWKSKNDKRHPRDFVDEDDAEDPYPTANAEELAKRCSGLDHSCELAADVLFD</sequence>
<evidence type="ECO:0000313" key="15">
    <source>
        <dbReference type="Proteomes" id="UP000193467"/>
    </source>
</evidence>
<evidence type="ECO:0000256" key="4">
    <source>
        <dbReference type="ARBA" id="ARBA00022723"/>
    </source>
</evidence>
<keyword evidence="6" id="KW-0560">Oxidoreductase</keyword>
<keyword evidence="10" id="KW-0325">Glycoprotein</keyword>
<dbReference type="InParanoid" id="A0A1Y2FYM3"/>
<keyword evidence="4" id="KW-0479">Metal-binding</keyword>
<reference evidence="14 15" key="1">
    <citation type="submission" date="2016-07" db="EMBL/GenBank/DDBJ databases">
        <title>Pervasive Adenine N6-methylation of Active Genes in Fungi.</title>
        <authorList>
            <consortium name="DOE Joint Genome Institute"/>
            <person name="Mondo S.J."/>
            <person name="Dannebaum R.O."/>
            <person name="Kuo R.C."/>
            <person name="Labutti K."/>
            <person name="Haridas S."/>
            <person name="Kuo A."/>
            <person name="Salamov A."/>
            <person name="Ahrendt S.R."/>
            <person name="Lipzen A."/>
            <person name="Sullivan W."/>
            <person name="Andreopoulos W.B."/>
            <person name="Clum A."/>
            <person name="Lindquist E."/>
            <person name="Daum C."/>
            <person name="Ramamoorthy G.K."/>
            <person name="Gryganskyi A."/>
            <person name="Culley D."/>
            <person name="Magnuson J.K."/>
            <person name="James T.Y."/>
            <person name="O'Malley M.A."/>
            <person name="Stajich J.E."/>
            <person name="Spatafora J.W."/>
            <person name="Visel A."/>
            <person name="Grigoriev I.V."/>
        </authorList>
    </citation>
    <scope>NUCLEOTIDE SEQUENCE [LARGE SCALE GENOMIC DNA]</scope>
    <source>
        <strain evidence="14 15">62-1032</strain>
    </source>
</reference>
<evidence type="ECO:0000256" key="1">
    <source>
        <dbReference type="ARBA" id="ARBA00001973"/>
    </source>
</evidence>
<evidence type="ECO:0000256" key="3">
    <source>
        <dbReference type="ARBA" id="ARBA00022525"/>
    </source>
</evidence>
<feature type="region of interest" description="Disordered" evidence="12">
    <location>
        <begin position="373"/>
        <end position="403"/>
    </location>
</feature>
<comment type="similarity">
    <text evidence="11">Belongs to the polysaccharide monooxygenase AA14 family.</text>
</comment>
<evidence type="ECO:0000256" key="5">
    <source>
        <dbReference type="ARBA" id="ARBA00022729"/>
    </source>
</evidence>
<evidence type="ECO:0000256" key="13">
    <source>
        <dbReference type="SAM" id="SignalP"/>
    </source>
</evidence>
<name>A0A1Y2FYM3_9BASI</name>
<feature type="compositionally biased region" description="Basic residues" evidence="12">
    <location>
        <begin position="373"/>
        <end position="388"/>
    </location>
</feature>
<evidence type="ECO:0000256" key="7">
    <source>
        <dbReference type="ARBA" id="ARBA00023008"/>
    </source>
</evidence>
<evidence type="ECO:0000256" key="6">
    <source>
        <dbReference type="ARBA" id="ARBA00023002"/>
    </source>
</evidence>
<dbReference type="GO" id="GO:0005576">
    <property type="term" value="C:extracellular region"/>
    <property type="evidence" value="ECO:0007669"/>
    <property type="project" value="UniProtKB-SubCell"/>
</dbReference>
<evidence type="ECO:0000256" key="8">
    <source>
        <dbReference type="ARBA" id="ARBA00023033"/>
    </source>
</evidence>
<keyword evidence="7" id="KW-0186">Copper</keyword>
<keyword evidence="3" id="KW-0964">Secreted</keyword>
<protein>
    <submittedName>
        <fullName evidence="14">Uncharacterized protein</fullName>
    </submittedName>
</protein>
<dbReference type="InterPro" id="IPR054497">
    <property type="entry name" value="LPMO_AA14"/>
</dbReference>
<keyword evidence="5 13" id="KW-0732">Signal</keyword>
<keyword evidence="8" id="KW-0503">Monooxygenase</keyword>
<comment type="subcellular location">
    <subcellularLocation>
        <location evidence="2">Secreted</location>
    </subcellularLocation>
</comment>
<dbReference type="GO" id="GO:0046872">
    <property type="term" value="F:metal ion binding"/>
    <property type="evidence" value="ECO:0007669"/>
    <property type="project" value="UniProtKB-KW"/>
</dbReference>
<comment type="caution">
    <text evidence="14">The sequence shown here is derived from an EMBL/GenBank/DDBJ whole genome shotgun (WGS) entry which is preliminary data.</text>
</comment>
<dbReference type="GO" id="GO:0004497">
    <property type="term" value="F:monooxygenase activity"/>
    <property type="evidence" value="ECO:0007669"/>
    <property type="project" value="UniProtKB-KW"/>
</dbReference>
<keyword evidence="15" id="KW-1185">Reference proteome</keyword>
<dbReference type="OrthoDB" id="2019572at2759"/>
<dbReference type="STRING" id="106004.A0A1Y2FYM3"/>
<dbReference type="Gene3D" id="2.70.50.70">
    <property type="match status" value="1"/>
</dbReference>
<evidence type="ECO:0000256" key="11">
    <source>
        <dbReference type="ARBA" id="ARBA00046340"/>
    </source>
</evidence>
<proteinExistence type="inferred from homology"/>
<evidence type="ECO:0000256" key="10">
    <source>
        <dbReference type="ARBA" id="ARBA00023180"/>
    </source>
</evidence>
<gene>
    <name evidence="14" type="ORF">BCR35DRAFT_289184</name>
</gene>
<dbReference type="Proteomes" id="UP000193467">
    <property type="component" value="Unassembled WGS sequence"/>
</dbReference>
<evidence type="ECO:0000313" key="14">
    <source>
        <dbReference type="EMBL" id="ORY88298.1"/>
    </source>
</evidence>
<keyword evidence="9" id="KW-1015">Disulfide bond</keyword>
<evidence type="ECO:0000256" key="9">
    <source>
        <dbReference type="ARBA" id="ARBA00023157"/>
    </source>
</evidence>
<feature type="chain" id="PRO_5012508436" evidence="13">
    <location>
        <begin position="21"/>
        <end position="429"/>
    </location>
</feature>
<comment type="cofactor">
    <cofactor evidence="1">
        <name>Cu(2+)</name>
        <dbReference type="ChEBI" id="CHEBI:29036"/>
    </cofactor>
</comment>
<feature type="signal peptide" evidence="13">
    <location>
        <begin position="1"/>
        <end position="20"/>
    </location>
</feature>
<evidence type="ECO:0000256" key="12">
    <source>
        <dbReference type="SAM" id="MobiDB-lite"/>
    </source>
</evidence>
<evidence type="ECO:0000256" key="2">
    <source>
        <dbReference type="ARBA" id="ARBA00004613"/>
    </source>
</evidence>
<dbReference type="AlphaFoldDB" id="A0A1Y2FYM3"/>
<accession>A0A1Y2FYM3</accession>